<dbReference type="Pfam" id="PF05175">
    <property type="entry name" value="MTS"/>
    <property type="match status" value="1"/>
</dbReference>
<dbReference type="EC" id="2.1.1.297" evidence="1"/>
<accession>A0ABQ2B7C1</accession>
<evidence type="ECO:0000256" key="4">
    <source>
        <dbReference type="ARBA" id="ARBA00022691"/>
    </source>
</evidence>
<name>A0ABQ2B7C1_9MICO</name>
<dbReference type="InterPro" id="IPR050320">
    <property type="entry name" value="N5-glutamine_MTase"/>
</dbReference>
<evidence type="ECO:0000313" key="7">
    <source>
        <dbReference type="EMBL" id="GGI09742.1"/>
    </source>
</evidence>
<keyword evidence="4" id="KW-0949">S-adenosyl-L-methionine</keyword>
<comment type="caution">
    <text evidence="7">The sequence shown here is derived from an EMBL/GenBank/DDBJ whole genome shotgun (WGS) entry which is preliminary data.</text>
</comment>
<dbReference type="Proteomes" id="UP000632535">
    <property type="component" value="Unassembled WGS sequence"/>
</dbReference>
<evidence type="ECO:0000256" key="1">
    <source>
        <dbReference type="ARBA" id="ARBA00012771"/>
    </source>
</evidence>
<dbReference type="GO" id="GO:0008168">
    <property type="term" value="F:methyltransferase activity"/>
    <property type="evidence" value="ECO:0007669"/>
    <property type="project" value="UniProtKB-KW"/>
</dbReference>
<protein>
    <recommendedName>
        <fullName evidence="1">peptide chain release factor N(5)-glutamine methyltransferase</fullName>
        <ecNumber evidence="1">2.1.1.297</ecNumber>
    </recommendedName>
</protein>
<keyword evidence="8" id="KW-1185">Reference proteome</keyword>
<keyword evidence="2 7" id="KW-0489">Methyltransferase</keyword>
<reference evidence="8" key="1">
    <citation type="journal article" date="2019" name="Int. J. Syst. Evol. Microbiol.">
        <title>The Global Catalogue of Microorganisms (GCM) 10K type strain sequencing project: providing services to taxonomists for standard genome sequencing and annotation.</title>
        <authorList>
            <consortium name="The Broad Institute Genomics Platform"/>
            <consortium name="The Broad Institute Genome Sequencing Center for Infectious Disease"/>
            <person name="Wu L."/>
            <person name="Ma J."/>
        </authorList>
    </citation>
    <scope>NUCLEOTIDE SEQUENCE [LARGE SCALE GENOMIC DNA]</scope>
    <source>
        <strain evidence="8">CCM 8653</strain>
    </source>
</reference>
<dbReference type="InterPro" id="IPR022446">
    <property type="entry name" value="MeTrfrase_put"/>
</dbReference>
<evidence type="ECO:0000256" key="2">
    <source>
        <dbReference type="ARBA" id="ARBA00022603"/>
    </source>
</evidence>
<dbReference type="NCBIfam" id="TIGR03704">
    <property type="entry name" value="PrmC_rel_meth"/>
    <property type="match status" value="1"/>
</dbReference>
<dbReference type="PANTHER" id="PTHR18895">
    <property type="entry name" value="HEMK METHYLTRANSFERASE"/>
    <property type="match status" value="1"/>
</dbReference>
<dbReference type="RefSeq" id="WP_229738088.1">
    <property type="nucleotide sequence ID" value="NZ_BMDG01000009.1"/>
</dbReference>
<evidence type="ECO:0000256" key="3">
    <source>
        <dbReference type="ARBA" id="ARBA00022679"/>
    </source>
</evidence>
<gene>
    <name evidence="7" type="primary">hemK</name>
    <name evidence="7" type="ORF">GCM10007368_27710</name>
</gene>
<evidence type="ECO:0000313" key="8">
    <source>
        <dbReference type="Proteomes" id="UP000632535"/>
    </source>
</evidence>
<feature type="domain" description="Methyltransferase small" evidence="6">
    <location>
        <begin position="101"/>
        <end position="181"/>
    </location>
</feature>
<evidence type="ECO:0000259" key="6">
    <source>
        <dbReference type="Pfam" id="PF05175"/>
    </source>
</evidence>
<proteinExistence type="predicted"/>
<comment type="catalytic activity">
    <reaction evidence="5">
        <text>L-glutaminyl-[peptide chain release factor] + S-adenosyl-L-methionine = N(5)-methyl-L-glutaminyl-[peptide chain release factor] + S-adenosyl-L-homocysteine + H(+)</text>
        <dbReference type="Rhea" id="RHEA:42896"/>
        <dbReference type="Rhea" id="RHEA-COMP:10271"/>
        <dbReference type="Rhea" id="RHEA-COMP:10272"/>
        <dbReference type="ChEBI" id="CHEBI:15378"/>
        <dbReference type="ChEBI" id="CHEBI:30011"/>
        <dbReference type="ChEBI" id="CHEBI:57856"/>
        <dbReference type="ChEBI" id="CHEBI:59789"/>
        <dbReference type="ChEBI" id="CHEBI:61891"/>
        <dbReference type="EC" id="2.1.1.297"/>
    </reaction>
</comment>
<dbReference type="GO" id="GO:0032259">
    <property type="term" value="P:methylation"/>
    <property type="evidence" value="ECO:0007669"/>
    <property type="project" value="UniProtKB-KW"/>
</dbReference>
<sequence>MVVARLRAAGCVFAEDEAALLREAAGPGARAEVALEGLVARRVAGEPLEHLLGWVAFAGRRWSVGPGVFVPRRRTELMVRAALALARPAGPLLAQPTAPVTVVDLCCGCGAVGGAVALGLRAQGAHMVLHAADVAVAATDHARRNLEALGGRVHTGDLFDALPAHLRGGVDVLLCNAPYVPTDAIATMPPEARDHEPAVALDGGGDGLDVVRRVVAGAREWLAPGGSLLFEVGTGQVDAATRLVGSHGLRPRVVTDDDPDADDATGGTVVVATSAD</sequence>
<dbReference type="NCBIfam" id="TIGR00536">
    <property type="entry name" value="hemK_fam"/>
    <property type="match status" value="1"/>
</dbReference>
<dbReference type="InterPro" id="IPR004556">
    <property type="entry name" value="HemK-like"/>
</dbReference>
<dbReference type="PANTHER" id="PTHR18895:SF74">
    <property type="entry name" value="MTRF1L RELEASE FACTOR GLUTAMINE METHYLTRANSFERASE"/>
    <property type="match status" value="1"/>
</dbReference>
<dbReference type="EMBL" id="BMDG01000009">
    <property type="protein sequence ID" value="GGI09742.1"/>
    <property type="molecule type" value="Genomic_DNA"/>
</dbReference>
<evidence type="ECO:0000256" key="5">
    <source>
        <dbReference type="ARBA" id="ARBA00048391"/>
    </source>
</evidence>
<keyword evidence="3" id="KW-0808">Transferase</keyword>
<organism evidence="7 8">
    <name type="scientific">Isoptericola cucumis</name>
    <dbReference type="NCBI Taxonomy" id="1776856"/>
    <lineage>
        <taxon>Bacteria</taxon>
        <taxon>Bacillati</taxon>
        <taxon>Actinomycetota</taxon>
        <taxon>Actinomycetes</taxon>
        <taxon>Micrococcales</taxon>
        <taxon>Promicromonosporaceae</taxon>
        <taxon>Isoptericola</taxon>
    </lineage>
</organism>
<dbReference type="InterPro" id="IPR007848">
    <property type="entry name" value="Small_mtfrase_dom"/>
</dbReference>
<dbReference type="InterPro" id="IPR029063">
    <property type="entry name" value="SAM-dependent_MTases_sf"/>
</dbReference>
<dbReference type="SUPFAM" id="SSF53335">
    <property type="entry name" value="S-adenosyl-L-methionine-dependent methyltransferases"/>
    <property type="match status" value="1"/>
</dbReference>
<dbReference type="Gene3D" id="3.40.50.150">
    <property type="entry name" value="Vaccinia Virus protein VP39"/>
    <property type="match status" value="1"/>
</dbReference>